<gene>
    <name evidence="2" type="ORF">MNOR_LOCUS14318</name>
</gene>
<evidence type="ECO:0000313" key="2">
    <source>
        <dbReference type="EMBL" id="CAL4091358.1"/>
    </source>
</evidence>
<comment type="caution">
    <text evidence="2">The sequence shown here is derived from an EMBL/GenBank/DDBJ whole genome shotgun (WGS) entry which is preliminary data.</text>
</comment>
<proteinExistence type="predicted"/>
<evidence type="ECO:0000256" key="1">
    <source>
        <dbReference type="SAM" id="Phobius"/>
    </source>
</evidence>
<keyword evidence="1" id="KW-1133">Transmembrane helix</keyword>
<dbReference type="EMBL" id="CAXKWB010008526">
    <property type="protein sequence ID" value="CAL4091358.1"/>
    <property type="molecule type" value="Genomic_DNA"/>
</dbReference>
<sequence>MGAVQKGLCFIIMLMQMCAILSGVALMYGSVIVIIPSKDELLLDFNSTPIMCTTQRVVDIMEELTPNGEKPECKWLSCGEWCLSKGGPCIQISVMARQNGSNMAFKECEVNPMDEDCSALDYEITSAYDCNDAQCKDLTGVYNCSKKE</sequence>
<dbReference type="InterPro" id="IPR031578">
    <property type="entry name" value="TipE"/>
</dbReference>
<dbReference type="GO" id="GO:0017080">
    <property type="term" value="F:sodium channel regulator activity"/>
    <property type="evidence" value="ECO:0007669"/>
    <property type="project" value="TreeGrafter"/>
</dbReference>
<organism evidence="2 3">
    <name type="scientific">Meganyctiphanes norvegica</name>
    <name type="common">Northern krill</name>
    <name type="synonym">Thysanopoda norvegica</name>
    <dbReference type="NCBI Taxonomy" id="48144"/>
    <lineage>
        <taxon>Eukaryota</taxon>
        <taxon>Metazoa</taxon>
        <taxon>Ecdysozoa</taxon>
        <taxon>Arthropoda</taxon>
        <taxon>Crustacea</taxon>
        <taxon>Multicrustacea</taxon>
        <taxon>Malacostraca</taxon>
        <taxon>Eumalacostraca</taxon>
        <taxon>Eucarida</taxon>
        <taxon>Euphausiacea</taxon>
        <taxon>Euphausiidae</taxon>
        <taxon>Meganyctiphanes</taxon>
    </lineage>
</organism>
<accession>A0AAV2QNL8</accession>
<dbReference type="GO" id="GO:0002028">
    <property type="term" value="P:regulation of sodium ion transport"/>
    <property type="evidence" value="ECO:0007669"/>
    <property type="project" value="TreeGrafter"/>
</dbReference>
<dbReference type="Proteomes" id="UP001497623">
    <property type="component" value="Unassembled WGS sequence"/>
</dbReference>
<protein>
    <submittedName>
        <fullName evidence="2">Uncharacterized protein</fullName>
    </submittedName>
</protein>
<dbReference type="PANTHER" id="PTHR12335:SF3">
    <property type="entry name" value="IP11896P"/>
    <property type="match status" value="1"/>
</dbReference>
<reference evidence="2 3" key="1">
    <citation type="submission" date="2024-05" db="EMBL/GenBank/DDBJ databases">
        <authorList>
            <person name="Wallberg A."/>
        </authorList>
    </citation>
    <scope>NUCLEOTIDE SEQUENCE [LARGE SCALE GENOMIC DNA]</scope>
</reference>
<keyword evidence="3" id="KW-1185">Reference proteome</keyword>
<keyword evidence="1" id="KW-0472">Membrane</keyword>
<evidence type="ECO:0000313" key="3">
    <source>
        <dbReference type="Proteomes" id="UP001497623"/>
    </source>
</evidence>
<dbReference type="GO" id="GO:0005886">
    <property type="term" value="C:plasma membrane"/>
    <property type="evidence" value="ECO:0007669"/>
    <property type="project" value="TreeGrafter"/>
</dbReference>
<name>A0AAV2QNL8_MEGNR</name>
<dbReference type="PANTHER" id="PTHR12335">
    <property type="entry name" value="TIPE PROTEIN TEMPERATURE-INDUCED PARALYTIC E"/>
    <property type="match status" value="1"/>
</dbReference>
<feature type="transmembrane region" description="Helical" evidence="1">
    <location>
        <begin position="7"/>
        <end position="35"/>
    </location>
</feature>
<dbReference type="AlphaFoldDB" id="A0AAV2QNL8"/>
<feature type="non-terminal residue" evidence="2">
    <location>
        <position position="148"/>
    </location>
</feature>
<keyword evidence="1" id="KW-0812">Transmembrane</keyword>